<dbReference type="GO" id="GO:0005737">
    <property type="term" value="C:cytoplasm"/>
    <property type="evidence" value="ECO:0007669"/>
    <property type="project" value="TreeGrafter"/>
</dbReference>
<dbReference type="GO" id="GO:0004719">
    <property type="term" value="F:protein-L-isoaspartate (D-aspartate) O-methyltransferase activity"/>
    <property type="evidence" value="ECO:0007669"/>
    <property type="project" value="InterPro"/>
</dbReference>
<evidence type="ECO:0000256" key="1">
    <source>
        <dbReference type="ARBA" id="ARBA00005369"/>
    </source>
</evidence>
<dbReference type="OrthoDB" id="9798496at2"/>
<dbReference type="SUPFAM" id="SSF53335">
    <property type="entry name" value="S-adenosyl-L-methionine-dependent methyltransferases"/>
    <property type="match status" value="1"/>
</dbReference>
<evidence type="ECO:0000313" key="5">
    <source>
        <dbReference type="Proteomes" id="UP000198793"/>
    </source>
</evidence>
<organism evidence="4 5">
    <name type="scientific">Aureimonas jatrophae</name>
    <dbReference type="NCBI Taxonomy" id="1166073"/>
    <lineage>
        <taxon>Bacteria</taxon>
        <taxon>Pseudomonadati</taxon>
        <taxon>Pseudomonadota</taxon>
        <taxon>Alphaproteobacteria</taxon>
        <taxon>Hyphomicrobiales</taxon>
        <taxon>Aurantimonadaceae</taxon>
        <taxon>Aureimonas</taxon>
    </lineage>
</organism>
<dbReference type="Gene3D" id="3.40.50.150">
    <property type="entry name" value="Vaccinia Virus protein VP39"/>
    <property type="match status" value="1"/>
</dbReference>
<dbReference type="PANTHER" id="PTHR11579">
    <property type="entry name" value="PROTEIN-L-ISOASPARTATE O-METHYLTRANSFERASE"/>
    <property type="match status" value="1"/>
</dbReference>
<dbReference type="EMBL" id="FNIT01000015">
    <property type="protein sequence ID" value="SDO83617.1"/>
    <property type="molecule type" value="Genomic_DNA"/>
</dbReference>
<evidence type="ECO:0000313" key="4">
    <source>
        <dbReference type="EMBL" id="SDO83617.1"/>
    </source>
</evidence>
<dbReference type="RefSeq" id="WP_090676934.1">
    <property type="nucleotide sequence ID" value="NZ_FNIT01000015.1"/>
</dbReference>
<proteinExistence type="inferred from homology"/>
<keyword evidence="5" id="KW-1185">Reference proteome</keyword>
<dbReference type="Pfam" id="PF01135">
    <property type="entry name" value="PCMT"/>
    <property type="match status" value="1"/>
</dbReference>
<evidence type="ECO:0000256" key="3">
    <source>
        <dbReference type="ARBA" id="ARBA00030757"/>
    </source>
</evidence>
<sequence length="217" mass="23285">MDFAAARVKMVDNQIRTTDVTSHELLRAFLTVARERFVPDARKSLAYIDEDLPLGVAGRYLMEPSPLAKLLQMAAILPDDTVLDVGCGTGYGAAVMAQVGSHVVALEEDEALAEAARSALQEIGVANAEVVTGPLTTGHAAGAPYDVIVLEGAVDEVPDVFFEQLRDRGRLVTVVGSGLSAMAKLYTKEDGIVSDRFGFNCSLKPLPGFRRERGFVF</sequence>
<name>A0A1H0MT88_9HYPH</name>
<protein>
    <recommendedName>
        <fullName evidence="2">Protein-L-isoaspartate O-methyltransferase</fullName>
    </recommendedName>
    <alternativeName>
        <fullName evidence="3">Protein L-isoaspartyl methyltransferase</fullName>
    </alternativeName>
</protein>
<accession>A0A1H0MT88</accession>
<gene>
    <name evidence="4" type="ORF">SAMN05192530_11542</name>
</gene>
<dbReference type="InterPro" id="IPR000682">
    <property type="entry name" value="PCMT"/>
</dbReference>
<dbReference type="AlphaFoldDB" id="A0A1H0MT88"/>
<dbReference type="InterPro" id="IPR029063">
    <property type="entry name" value="SAM-dependent_MTases_sf"/>
</dbReference>
<dbReference type="PANTHER" id="PTHR11579:SF18">
    <property type="entry name" value="PROTEIN-L-ISOASPARTATE O-METHYLTRANSFERASE"/>
    <property type="match status" value="1"/>
</dbReference>
<reference evidence="4 5" key="1">
    <citation type="submission" date="2016-10" db="EMBL/GenBank/DDBJ databases">
        <authorList>
            <person name="de Groot N.N."/>
        </authorList>
    </citation>
    <scope>NUCLEOTIDE SEQUENCE [LARGE SCALE GENOMIC DNA]</scope>
    <source>
        <strain evidence="5">L7-484,KACC 16230,DSM 25025</strain>
    </source>
</reference>
<dbReference type="STRING" id="1166073.SAMN05192530_11542"/>
<dbReference type="GO" id="GO:0032259">
    <property type="term" value="P:methylation"/>
    <property type="evidence" value="ECO:0007669"/>
    <property type="project" value="UniProtKB-KW"/>
</dbReference>
<evidence type="ECO:0000256" key="2">
    <source>
        <dbReference type="ARBA" id="ARBA00013346"/>
    </source>
</evidence>
<comment type="similarity">
    <text evidence="1">Belongs to the methyltransferase superfamily. L-isoaspartyl/D-aspartyl protein methyltransferase family.</text>
</comment>
<dbReference type="Proteomes" id="UP000198793">
    <property type="component" value="Unassembled WGS sequence"/>
</dbReference>
<keyword evidence="4" id="KW-0489">Methyltransferase</keyword>
<keyword evidence="4" id="KW-0808">Transferase</keyword>
<dbReference type="CDD" id="cd02440">
    <property type="entry name" value="AdoMet_MTases"/>
    <property type="match status" value="1"/>
</dbReference>